<dbReference type="PRINTS" id="PR00031">
    <property type="entry name" value="HTHREPRESSR"/>
</dbReference>
<evidence type="ECO:0000256" key="11">
    <source>
        <dbReference type="SAM" id="Coils"/>
    </source>
</evidence>
<dbReference type="Gene3D" id="1.10.10.60">
    <property type="entry name" value="Homeodomain-like"/>
    <property type="match status" value="1"/>
</dbReference>
<evidence type="ECO:0000313" key="14">
    <source>
        <dbReference type="EMBL" id="GMH22524.1"/>
    </source>
</evidence>
<comment type="function">
    <text evidence="10">Transcription factor.</text>
</comment>
<dbReference type="Pfam" id="PF02183">
    <property type="entry name" value="HALZ"/>
    <property type="match status" value="1"/>
</dbReference>
<keyword evidence="15" id="KW-1185">Reference proteome</keyword>
<dbReference type="InterPro" id="IPR000047">
    <property type="entry name" value="HTH_motif"/>
</dbReference>
<evidence type="ECO:0000256" key="8">
    <source>
        <dbReference type="PROSITE-ProRule" id="PRU00108"/>
    </source>
</evidence>
<evidence type="ECO:0000256" key="7">
    <source>
        <dbReference type="ARBA" id="ARBA00025748"/>
    </source>
</evidence>
<dbReference type="GO" id="GO:0045893">
    <property type="term" value="P:positive regulation of DNA-templated transcription"/>
    <property type="evidence" value="ECO:0007669"/>
    <property type="project" value="TreeGrafter"/>
</dbReference>
<dbReference type="EMBL" id="BSYO01000024">
    <property type="protein sequence ID" value="GMH22524.1"/>
    <property type="molecule type" value="Genomic_DNA"/>
</dbReference>
<name>A0AAD3T4I1_NEPGR</name>
<keyword evidence="4 8" id="KW-0371">Homeobox</keyword>
<feature type="domain" description="Homeobox" evidence="13">
    <location>
        <begin position="29"/>
        <end position="89"/>
    </location>
</feature>
<feature type="compositionally biased region" description="Basic residues" evidence="12">
    <location>
        <begin position="26"/>
        <end position="36"/>
    </location>
</feature>
<dbReference type="InterPro" id="IPR017970">
    <property type="entry name" value="Homeobox_CS"/>
</dbReference>
<protein>
    <recommendedName>
        <fullName evidence="10">Homeobox-leucine zipper protein</fullName>
    </recommendedName>
    <alternativeName>
        <fullName evidence="10">HD-ZIP protein</fullName>
    </alternativeName>
    <alternativeName>
        <fullName evidence="10">Homeodomain transcription factor</fullName>
    </alternativeName>
</protein>
<dbReference type="InterPro" id="IPR001356">
    <property type="entry name" value="HD"/>
</dbReference>
<evidence type="ECO:0000256" key="2">
    <source>
        <dbReference type="ARBA" id="ARBA00023015"/>
    </source>
</evidence>
<comment type="subcellular location">
    <subcellularLocation>
        <location evidence="1 8 9">Nucleus</location>
    </subcellularLocation>
</comment>
<dbReference type="SUPFAM" id="SSF46689">
    <property type="entry name" value="Homeodomain-like"/>
    <property type="match status" value="1"/>
</dbReference>
<evidence type="ECO:0000259" key="13">
    <source>
        <dbReference type="PROSITE" id="PS50071"/>
    </source>
</evidence>
<dbReference type="GO" id="GO:0005634">
    <property type="term" value="C:nucleus"/>
    <property type="evidence" value="ECO:0007669"/>
    <property type="project" value="UniProtKB-SubCell"/>
</dbReference>
<comment type="caution">
    <text evidence="14">The sequence shown here is derived from an EMBL/GenBank/DDBJ whole genome shotgun (WGS) entry which is preliminary data.</text>
</comment>
<feature type="region of interest" description="Disordered" evidence="12">
    <location>
        <begin position="15"/>
        <end position="37"/>
    </location>
</feature>
<dbReference type="InterPro" id="IPR045224">
    <property type="entry name" value="HDZip_class_I_plant"/>
</dbReference>
<evidence type="ECO:0000256" key="1">
    <source>
        <dbReference type="ARBA" id="ARBA00004123"/>
    </source>
</evidence>
<proteinExistence type="inferred from homology"/>
<sequence length="233" mass="26816">MCDGGEYFPSAATAEGFTRKNPVSSSKKKKTMKNKNRFSDEQIRLLESIFQNDSKIEPPTKVQLARELGLQPRQVAIWFQNKRARQKSKQLELDYQILRANYHALESRFENLKKENQSLVKQLQKLTNVVGKPAEAENNINRYQFVDDGSMREFELNAGLSLEGSEFEAAILSSDDGCSESKNYLEMEDETNLFRMAEPATCCSMISGEDWHGTHSDNLFGQSNDHQWWDFWP</sequence>
<dbReference type="PROSITE" id="PS50071">
    <property type="entry name" value="HOMEOBOX_2"/>
    <property type="match status" value="1"/>
</dbReference>
<dbReference type="AlphaFoldDB" id="A0AAD3T4I1"/>
<evidence type="ECO:0000256" key="12">
    <source>
        <dbReference type="SAM" id="MobiDB-lite"/>
    </source>
</evidence>
<evidence type="ECO:0000256" key="4">
    <source>
        <dbReference type="ARBA" id="ARBA00023155"/>
    </source>
</evidence>
<comment type="similarity">
    <text evidence="7 10">Belongs to the HD-ZIP homeobox family. Class I subfamily.</text>
</comment>
<feature type="coiled-coil region" evidence="11">
    <location>
        <begin position="81"/>
        <end position="129"/>
    </location>
</feature>
<evidence type="ECO:0000256" key="10">
    <source>
        <dbReference type="RuleBase" id="RU369038"/>
    </source>
</evidence>
<keyword evidence="5 10" id="KW-0804">Transcription</keyword>
<keyword evidence="2 10" id="KW-0805">Transcription regulation</keyword>
<dbReference type="InterPro" id="IPR003106">
    <property type="entry name" value="Leu_zip_homeo"/>
</dbReference>
<reference evidence="14" key="1">
    <citation type="submission" date="2023-05" db="EMBL/GenBank/DDBJ databases">
        <title>Nepenthes gracilis genome sequencing.</title>
        <authorList>
            <person name="Fukushima K."/>
        </authorList>
    </citation>
    <scope>NUCLEOTIDE SEQUENCE</scope>
    <source>
        <strain evidence="14">SING2019-196</strain>
    </source>
</reference>
<keyword evidence="3 8" id="KW-0238">DNA-binding</keyword>
<evidence type="ECO:0000256" key="5">
    <source>
        <dbReference type="ARBA" id="ARBA00023163"/>
    </source>
</evidence>
<keyword evidence="6 8" id="KW-0539">Nucleus</keyword>
<dbReference type="PANTHER" id="PTHR24326:SF122">
    <property type="entry name" value="HOMEOBOX-LEUCINE ZIPPER PROTEIN HOX6"/>
    <property type="match status" value="1"/>
</dbReference>
<organism evidence="14 15">
    <name type="scientific">Nepenthes gracilis</name>
    <name type="common">Slender pitcher plant</name>
    <dbReference type="NCBI Taxonomy" id="150966"/>
    <lineage>
        <taxon>Eukaryota</taxon>
        <taxon>Viridiplantae</taxon>
        <taxon>Streptophyta</taxon>
        <taxon>Embryophyta</taxon>
        <taxon>Tracheophyta</taxon>
        <taxon>Spermatophyta</taxon>
        <taxon>Magnoliopsida</taxon>
        <taxon>eudicotyledons</taxon>
        <taxon>Gunneridae</taxon>
        <taxon>Pentapetalae</taxon>
        <taxon>Caryophyllales</taxon>
        <taxon>Nepenthaceae</taxon>
        <taxon>Nepenthes</taxon>
    </lineage>
</organism>
<dbReference type="GO" id="GO:0043565">
    <property type="term" value="F:sequence-specific DNA binding"/>
    <property type="evidence" value="ECO:0007669"/>
    <property type="project" value="InterPro"/>
</dbReference>
<dbReference type="GO" id="GO:0000981">
    <property type="term" value="F:DNA-binding transcription factor activity, RNA polymerase II-specific"/>
    <property type="evidence" value="ECO:0007669"/>
    <property type="project" value="UniProtKB-UniRule"/>
</dbReference>
<evidence type="ECO:0000256" key="6">
    <source>
        <dbReference type="ARBA" id="ARBA00023242"/>
    </source>
</evidence>
<evidence type="ECO:0000256" key="9">
    <source>
        <dbReference type="RuleBase" id="RU000682"/>
    </source>
</evidence>
<evidence type="ECO:0000313" key="15">
    <source>
        <dbReference type="Proteomes" id="UP001279734"/>
    </source>
</evidence>
<accession>A0AAD3T4I1</accession>
<dbReference type="SMART" id="SM00389">
    <property type="entry name" value="HOX"/>
    <property type="match status" value="1"/>
</dbReference>
<dbReference type="PANTHER" id="PTHR24326">
    <property type="entry name" value="HOMEOBOX-LEUCINE ZIPPER PROTEIN"/>
    <property type="match status" value="1"/>
</dbReference>
<gene>
    <name evidence="14" type="ORF">Nepgr_024367</name>
</gene>
<feature type="DNA-binding region" description="Homeobox" evidence="8">
    <location>
        <begin position="31"/>
        <end position="90"/>
    </location>
</feature>
<keyword evidence="11" id="KW-0175">Coiled coil</keyword>
<dbReference type="Proteomes" id="UP001279734">
    <property type="component" value="Unassembled WGS sequence"/>
</dbReference>
<evidence type="ECO:0000256" key="3">
    <source>
        <dbReference type="ARBA" id="ARBA00023125"/>
    </source>
</evidence>
<dbReference type="PROSITE" id="PS00027">
    <property type="entry name" value="HOMEOBOX_1"/>
    <property type="match status" value="1"/>
</dbReference>
<dbReference type="CDD" id="cd00086">
    <property type="entry name" value="homeodomain"/>
    <property type="match status" value="1"/>
</dbReference>
<dbReference type="Pfam" id="PF00046">
    <property type="entry name" value="Homeodomain"/>
    <property type="match status" value="1"/>
</dbReference>
<dbReference type="InterPro" id="IPR009057">
    <property type="entry name" value="Homeodomain-like_sf"/>
</dbReference>